<organism evidence="1 2">
    <name type="scientific">Laceyella putida</name>
    <dbReference type="NCBI Taxonomy" id="110101"/>
    <lineage>
        <taxon>Bacteria</taxon>
        <taxon>Bacillati</taxon>
        <taxon>Bacillota</taxon>
        <taxon>Bacilli</taxon>
        <taxon>Bacillales</taxon>
        <taxon>Thermoactinomycetaceae</taxon>
        <taxon>Laceyella</taxon>
    </lineage>
</organism>
<gene>
    <name evidence="1" type="ORF">ACFQNG_08705</name>
</gene>
<reference evidence="2" key="1">
    <citation type="journal article" date="2019" name="Int. J. Syst. Evol. Microbiol.">
        <title>The Global Catalogue of Microorganisms (GCM) 10K type strain sequencing project: providing services to taxonomists for standard genome sequencing and annotation.</title>
        <authorList>
            <consortium name="The Broad Institute Genomics Platform"/>
            <consortium name="The Broad Institute Genome Sequencing Center for Infectious Disease"/>
            <person name="Wu L."/>
            <person name="Ma J."/>
        </authorList>
    </citation>
    <scope>NUCLEOTIDE SEQUENCE [LARGE SCALE GENOMIC DNA]</scope>
    <source>
        <strain evidence="2">CGMCC 1.12942</strain>
    </source>
</reference>
<protein>
    <recommendedName>
        <fullName evidence="3">Spore coat protein</fullName>
    </recommendedName>
</protein>
<keyword evidence="2" id="KW-1185">Reference proteome</keyword>
<dbReference type="Proteomes" id="UP001596500">
    <property type="component" value="Unassembled WGS sequence"/>
</dbReference>
<evidence type="ECO:0000313" key="2">
    <source>
        <dbReference type="Proteomes" id="UP001596500"/>
    </source>
</evidence>
<evidence type="ECO:0000313" key="1">
    <source>
        <dbReference type="EMBL" id="MFC7441236.1"/>
    </source>
</evidence>
<sequence>MEQLTQEELLKLKELLGLEALAIKKMQVAMVEGEKEEWEPLLEEALHMHRQHLQRLLDQLRNHSGQERIQH</sequence>
<evidence type="ECO:0008006" key="3">
    <source>
        <dbReference type="Google" id="ProtNLM"/>
    </source>
</evidence>
<name>A0ABW2RJU1_9BACL</name>
<dbReference type="RefSeq" id="WP_379864530.1">
    <property type="nucleotide sequence ID" value="NZ_JBHTBW010000021.1"/>
</dbReference>
<comment type="caution">
    <text evidence="1">The sequence shown here is derived from an EMBL/GenBank/DDBJ whole genome shotgun (WGS) entry which is preliminary data.</text>
</comment>
<proteinExistence type="predicted"/>
<accession>A0ABW2RJU1</accession>
<dbReference type="EMBL" id="JBHTBW010000021">
    <property type="protein sequence ID" value="MFC7441236.1"/>
    <property type="molecule type" value="Genomic_DNA"/>
</dbReference>